<feature type="domain" description="Rhodanese" evidence="4">
    <location>
        <begin position="187"/>
        <end position="299"/>
    </location>
</feature>
<evidence type="ECO:0000313" key="5">
    <source>
        <dbReference type="EMBL" id="BAT59194.1"/>
    </source>
</evidence>
<name>A0A0S3PTA6_9BRAD</name>
<feature type="domain" description="Rhodanese" evidence="4">
    <location>
        <begin position="36"/>
        <end position="156"/>
    </location>
</feature>
<dbReference type="InterPro" id="IPR001763">
    <property type="entry name" value="Rhodanese-like_dom"/>
</dbReference>
<evidence type="ECO:0000256" key="2">
    <source>
        <dbReference type="ARBA" id="ARBA00022737"/>
    </source>
</evidence>
<evidence type="ECO:0000256" key="3">
    <source>
        <dbReference type="SAM" id="SignalP"/>
    </source>
</evidence>
<dbReference type="Proteomes" id="UP000236884">
    <property type="component" value="Chromosome"/>
</dbReference>
<dbReference type="AlphaFoldDB" id="A0A0S3PTA6"/>
<accession>A0A0S3PTA6</accession>
<dbReference type="Pfam" id="PF00581">
    <property type="entry name" value="Rhodanese"/>
    <property type="match status" value="2"/>
</dbReference>
<feature type="signal peptide" evidence="3">
    <location>
        <begin position="1"/>
        <end position="21"/>
    </location>
</feature>
<dbReference type="KEGG" id="vgo:GJW-30_1_01725"/>
<evidence type="ECO:0000313" key="6">
    <source>
        <dbReference type="Proteomes" id="UP000236884"/>
    </source>
</evidence>
<feature type="chain" id="PRO_5006615632" evidence="3">
    <location>
        <begin position="22"/>
        <end position="316"/>
    </location>
</feature>
<dbReference type="InterPro" id="IPR045078">
    <property type="entry name" value="TST/MPST-like"/>
</dbReference>
<dbReference type="PANTHER" id="PTHR11364">
    <property type="entry name" value="THIOSULFATE SULFERTANSFERASE"/>
    <property type="match status" value="1"/>
</dbReference>
<keyword evidence="2" id="KW-0677">Repeat</keyword>
<organism evidence="5 6">
    <name type="scientific">Variibacter gotjawalensis</name>
    <dbReference type="NCBI Taxonomy" id="1333996"/>
    <lineage>
        <taxon>Bacteria</taxon>
        <taxon>Pseudomonadati</taxon>
        <taxon>Pseudomonadota</taxon>
        <taxon>Alphaproteobacteria</taxon>
        <taxon>Hyphomicrobiales</taxon>
        <taxon>Nitrobacteraceae</taxon>
        <taxon>Variibacter</taxon>
    </lineage>
</organism>
<dbReference type="RefSeq" id="WP_096354242.1">
    <property type="nucleotide sequence ID" value="NZ_AP014946.1"/>
</dbReference>
<dbReference type="GO" id="GO:0004792">
    <property type="term" value="F:thiosulfate-cyanide sulfurtransferase activity"/>
    <property type="evidence" value="ECO:0007669"/>
    <property type="project" value="UniProtKB-EC"/>
</dbReference>
<dbReference type="OrthoDB" id="9781034at2"/>
<protein>
    <submittedName>
        <fullName evidence="5">Putative thiosulfate sulfurtransferase</fullName>
        <ecNumber evidence="5">2.8.1.1</ecNumber>
    </submittedName>
</protein>
<evidence type="ECO:0000259" key="4">
    <source>
        <dbReference type="PROSITE" id="PS50206"/>
    </source>
</evidence>
<dbReference type="EC" id="2.8.1.1" evidence="5"/>
<keyword evidence="6" id="KW-1185">Reference proteome</keyword>
<dbReference type="CDD" id="cd01448">
    <property type="entry name" value="TST_Repeat_1"/>
    <property type="match status" value="1"/>
</dbReference>
<proteinExistence type="predicted"/>
<dbReference type="SMART" id="SM00450">
    <property type="entry name" value="RHOD"/>
    <property type="match status" value="2"/>
</dbReference>
<sequence>MFRRFAAAAVAIFLSATAVLAAEPTVSAQWLREHVTDPNIVLVDIRAVEPGGQKNAYEEAHIPGAQHADYFQAGWRQKRDGVPGLLPGKMAIENLAGSLGIDETKHVVIIWGGEDNNEFGAAARVYWTLKVYGHDNISILDGGQAAWVKAGYLTQKGKSPQVAPAIFEATLRPELHANIDRVKKLVGTTDAVLLDARPPEFYAGKQKHDAAQAYGHLPGAQSLPHDAAFAPGSTKLKSREELAKAFAPVADGQVVSYCNTGHWAATNWFVLSEVLGRQNVALYDGSMVEWSKDPSRPIESSRTRLDDIKKMLRIGS</sequence>
<evidence type="ECO:0000256" key="1">
    <source>
        <dbReference type="ARBA" id="ARBA00022679"/>
    </source>
</evidence>
<dbReference type="PANTHER" id="PTHR11364:SF35">
    <property type="entry name" value="RHODANESE-LIKE PROTEIN"/>
    <property type="match status" value="1"/>
</dbReference>
<keyword evidence="3" id="KW-0732">Signal</keyword>
<dbReference type="SUPFAM" id="SSF52821">
    <property type="entry name" value="Rhodanese/Cell cycle control phosphatase"/>
    <property type="match status" value="2"/>
</dbReference>
<dbReference type="InterPro" id="IPR036873">
    <property type="entry name" value="Rhodanese-like_dom_sf"/>
</dbReference>
<dbReference type="PROSITE" id="PS50206">
    <property type="entry name" value="RHODANESE_3"/>
    <property type="match status" value="2"/>
</dbReference>
<dbReference type="Gene3D" id="3.40.250.10">
    <property type="entry name" value="Rhodanese-like domain"/>
    <property type="match status" value="2"/>
</dbReference>
<dbReference type="CDD" id="cd01449">
    <property type="entry name" value="TST_Repeat_2"/>
    <property type="match status" value="1"/>
</dbReference>
<reference evidence="5 6" key="1">
    <citation type="submission" date="2015-08" db="EMBL/GenBank/DDBJ databases">
        <title>Investigation of the bacterial diversity of lava forest soil.</title>
        <authorList>
            <person name="Lee J.S."/>
        </authorList>
    </citation>
    <scope>NUCLEOTIDE SEQUENCE [LARGE SCALE GENOMIC DNA]</scope>
    <source>
        <strain evidence="5 6">GJW-30</strain>
    </source>
</reference>
<gene>
    <name evidence="5" type="primary">cysA_2</name>
    <name evidence="5" type="ORF">GJW-30_1_01725</name>
</gene>
<dbReference type="EMBL" id="AP014946">
    <property type="protein sequence ID" value="BAT59194.1"/>
    <property type="molecule type" value="Genomic_DNA"/>
</dbReference>
<keyword evidence="1 5" id="KW-0808">Transferase</keyword>